<dbReference type="WBParaSite" id="SVE_1814200.1">
    <property type="protein sequence ID" value="SVE_1814200.1"/>
    <property type="gene ID" value="SVE_1814200"/>
</dbReference>
<keyword evidence="1" id="KW-0813">Transport</keyword>
<dbReference type="InterPro" id="IPR008554">
    <property type="entry name" value="Glutaredoxin-like"/>
</dbReference>
<proteinExistence type="inferred from homology"/>
<evidence type="ECO:0000256" key="1">
    <source>
        <dbReference type="RuleBase" id="RU363082"/>
    </source>
</evidence>
<sequence length="109" mass="13191">MKFRFLCNLIGYKKGHQVRFISNYGKFTLISSEDCSLCHNFEKQLNNWNDRNGKIVNYDLIPLKSKREIFEKFKYDQPVLLHRDKVILKHYFKSNILKEYLDKIDKLTN</sequence>
<accession>A0A0K0G0A7</accession>
<dbReference type="InterPro" id="IPR036249">
    <property type="entry name" value="Thioredoxin-like_sf"/>
</dbReference>
<keyword evidence="2" id="KW-1185">Reference proteome</keyword>
<reference evidence="2" key="1">
    <citation type="submission" date="2014-07" db="EMBL/GenBank/DDBJ databases">
        <authorList>
            <person name="Martin A.A"/>
            <person name="De Silva N."/>
        </authorList>
    </citation>
    <scope>NUCLEOTIDE SEQUENCE</scope>
</reference>
<evidence type="ECO:0000313" key="3">
    <source>
        <dbReference type="WBParaSite" id="SVE_1814200.1"/>
    </source>
</evidence>
<reference evidence="3" key="2">
    <citation type="submission" date="2015-08" db="UniProtKB">
        <authorList>
            <consortium name="WormBaseParasite"/>
        </authorList>
    </citation>
    <scope>IDENTIFICATION</scope>
</reference>
<comment type="similarity">
    <text evidence="1">Belongs to the glutaredoxin family.</text>
</comment>
<protein>
    <recommendedName>
        <fullName evidence="1">Glutaredoxin-like protein</fullName>
    </recommendedName>
</protein>
<name>A0A0K0G0A7_STRVS</name>
<dbReference type="AlphaFoldDB" id="A0A0K0G0A7"/>
<dbReference type="SUPFAM" id="SSF52833">
    <property type="entry name" value="Thioredoxin-like"/>
    <property type="match status" value="1"/>
</dbReference>
<evidence type="ECO:0000313" key="2">
    <source>
        <dbReference type="Proteomes" id="UP000035680"/>
    </source>
</evidence>
<dbReference type="Gene3D" id="3.40.30.10">
    <property type="entry name" value="Glutaredoxin"/>
    <property type="match status" value="1"/>
</dbReference>
<keyword evidence="1" id="KW-0249">Electron transport</keyword>
<organism evidence="2 3">
    <name type="scientific">Strongyloides venezuelensis</name>
    <name type="common">Threadworm</name>
    <dbReference type="NCBI Taxonomy" id="75913"/>
    <lineage>
        <taxon>Eukaryota</taxon>
        <taxon>Metazoa</taxon>
        <taxon>Ecdysozoa</taxon>
        <taxon>Nematoda</taxon>
        <taxon>Chromadorea</taxon>
        <taxon>Rhabditida</taxon>
        <taxon>Tylenchina</taxon>
        <taxon>Panagrolaimomorpha</taxon>
        <taxon>Strongyloidoidea</taxon>
        <taxon>Strongyloididae</taxon>
        <taxon>Strongyloides</taxon>
    </lineage>
</organism>
<dbReference type="Proteomes" id="UP000035680">
    <property type="component" value="Unassembled WGS sequence"/>
</dbReference>
<dbReference type="Pfam" id="PF05768">
    <property type="entry name" value="Glrx-like"/>
    <property type="match status" value="1"/>
</dbReference>